<feature type="domain" description="HMA" evidence="7">
    <location>
        <begin position="15"/>
        <end position="78"/>
    </location>
</feature>
<comment type="caution">
    <text evidence="8">The sequence shown here is derived from an EMBL/GenBank/DDBJ whole genome shotgun (WGS) entry which is preliminary data.</text>
</comment>
<dbReference type="CDD" id="cd00371">
    <property type="entry name" value="HMA"/>
    <property type="match status" value="1"/>
</dbReference>
<accession>A0A8K0HRF5</accession>
<dbReference type="EMBL" id="VOIH02000001">
    <property type="protein sequence ID" value="KAF3456208.1"/>
    <property type="molecule type" value="Genomic_DNA"/>
</dbReference>
<feature type="compositionally biased region" description="Basic and acidic residues" evidence="6">
    <location>
        <begin position="86"/>
        <end position="122"/>
    </location>
</feature>
<keyword evidence="4" id="KW-0636">Prenylation</keyword>
<evidence type="ECO:0000256" key="6">
    <source>
        <dbReference type="SAM" id="MobiDB-lite"/>
    </source>
</evidence>
<feature type="compositionally biased region" description="Basic residues" evidence="6">
    <location>
        <begin position="192"/>
        <end position="201"/>
    </location>
</feature>
<protein>
    <recommendedName>
        <fullName evidence="7">HMA domain-containing protein</fullName>
    </recommendedName>
</protein>
<dbReference type="PANTHER" id="PTHR45868:SF80">
    <property type="entry name" value="F15K9.8-RELATED"/>
    <property type="match status" value="1"/>
</dbReference>
<keyword evidence="9" id="KW-1185">Reference proteome</keyword>
<evidence type="ECO:0000259" key="7">
    <source>
        <dbReference type="PROSITE" id="PS50846"/>
    </source>
</evidence>
<proteinExistence type="inferred from homology"/>
<keyword evidence="3" id="KW-0449">Lipoprotein</keyword>
<comment type="similarity">
    <text evidence="5">Belongs to the HIPP family.</text>
</comment>
<evidence type="ECO:0000256" key="3">
    <source>
        <dbReference type="ARBA" id="ARBA00023288"/>
    </source>
</evidence>
<reference evidence="8" key="1">
    <citation type="submission" date="2020-03" db="EMBL/GenBank/DDBJ databases">
        <title>A high-quality chromosome-level genome assembly of a woody plant with both climbing and erect habits, Rhamnella rubrinervis.</title>
        <authorList>
            <person name="Lu Z."/>
            <person name="Yang Y."/>
            <person name="Zhu X."/>
            <person name="Sun Y."/>
        </authorList>
    </citation>
    <scope>NUCLEOTIDE SEQUENCE</scope>
    <source>
        <strain evidence="8">BYM</strain>
        <tissue evidence="8">Leaf</tissue>
    </source>
</reference>
<evidence type="ECO:0000256" key="5">
    <source>
        <dbReference type="ARBA" id="ARBA00024045"/>
    </source>
</evidence>
<dbReference type="AlphaFoldDB" id="A0A8K0HRF5"/>
<feature type="region of interest" description="Disordered" evidence="6">
    <location>
        <begin position="137"/>
        <end position="231"/>
    </location>
</feature>
<feature type="region of interest" description="Disordered" evidence="6">
    <location>
        <begin position="81"/>
        <end position="122"/>
    </location>
</feature>
<evidence type="ECO:0000256" key="4">
    <source>
        <dbReference type="ARBA" id="ARBA00023289"/>
    </source>
</evidence>
<dbReference type="PANTHER" id="PTHR45868">
    <property type="entry name" value="HEAVY METAL-ASSOCIATED ISOPRENYLATED PLANT PROTEIN 33-RELATED"/>
    <property type="match status" value="1"/>
</dbReference>
<feature type="compositionally biased region" description="Polar residues" evidence="6">
    <location>
        <begin position="207"/>
        <end position="227"/>
    </location>
</feature>
<dbReference type="FunFam" id="3.30.70.100:FF:000008">
    <property type="entry name" value="Copper transport protein ATOX1"/>
    <property type="match status" value="1"/>
</dbReference>
<gene>
    <name evidence="8" type="ORF">FNV43_RR00858</name>
</gene>
<evidence type="ECO:0000256" key="2">
    <source>
        <dbReference type="ARBA" id="ARBA00022723"/>
    </source>
</evidence>
<dbReference type="GO" id="GO:0046872">
    <property type="term" value="F:metal ion binding"/>
    <property type="evidence" value="ECO:0007669"/>
    <property type="project" value="UniProtKB-KW"/>
</dbReference>
<dbReference type="InterPro" id="IPR036163">
    <property type="entry name" value="HMA_dom_sf"/>
</dbReference>
<dbReference type="OrthoDB" id="689350at2759"/>
<dbReference type="SUPFAM" id="SSF55008">
    <property type="entry name" value="HMA, heavy metal-associated domain"/>
    <property type="match status" value="1"/>
</dbReference>
<name>A0A8K0HRF5_9ROSA</name>
<evidence type="ECO:0000313" key="8">
    <source>
        <dbReference type="EMBL" id="KAF3456208.1"/>
    </source>
</evidence>
<keyword evidence="1" id="KW-0488">Methylation</keyword>
<dbReference type="InterPro" id="IPR006121">
    <property type="entry name" value="HMA_dom"/>
</dbReference>
<keyword evidence="2" id="KW-0479">Metal-binding</keyword>
<sequence>MASLSPQEYSEPLKYQTWVLKVSIHCEGCKRKVKKVLQRIEGVYTTTIDSQQQRVTVTGNVDVQTLIKKLTKTGKHAEIMWPEKLTAGKENKSRKVKNGDKEKHPESSQSCRHDQNLDDHDQRNQCNKVEANKLSSAININNESDAAKISRKGQREESNSEGKSPEESPPEENSPTMDHKGSGSDNGAGKNGSKKKKRKGQKGNNNDASSSGSTNAGKPAVTGSQTPIDGANQAVYNSQDLNHTRQSSYTYPSPGYYPLVYVASYRTTHPSDSKLPCPSYNPSSPYTYPNTHTESEMYGFRATSLGSFEIFSDENVNGCFIM</sequence>
<dbReference type="PROSITE" id="PS50846">
    <property type="entry name" value="HMA_2"/>
    <property type="match status" value="1"/>
</dbReference>
<dbReference type="Pfam" id="PF00403">
    <property type="entry name" value="HMA"/>
    <property type="match status" value="1"/>
</dbReference>
<evidence type="ECO:0000256" key="1">
    <source>
        <dbReference type="ARBA" id="ARBA00022481"/>
    </source>
</evidence>
<feature type="compositionally biased region" description="Basic and acidic residues" evidence="6">
    <location>
        <begin position="145"/>
        <end position="166"/>
    </location>
</feature>
<dbReference type="Proteomes" id="UP000796880">
    <property type="component" value="Unassembled WGS sequence"/>
</dbReference>
<organism evidence="8 9">
    <name type="scientific">Rhamnella rubrinervis</name>
    <dbReference type="NCBI Taxonomy" id="2594499"/>
    <lineage>
        <taxon>Eukaryota</taxon>
        <taxon>Viridiplantae</taxon>
        <taxon>Streptophyta</taxon>
        <taxon>Embryophyta</taxon>
        <taxon>Tracheophyta</taxon>
        <taxon>Spermatophyta</taxon>
        <taxon>Magnoliopsida</taxon>
        <taxon>eudicotyledons</taxon>
        <taxon>Gunneridae</taxon>
        <taxon>Pentapetalae</taxon>
        <taxon>rosids</taxon>
        <taxon>fabids</taxon>
        <taxon>Rosales</taxon>
        <taxon>Rhamnaceae</taxon>
        <taxon>rhamnoid group</taxon>
        <taxon>Rhamneae</taxon>
        <taxon>Rhamnella</taxon>
    </lineage>
</organism>
<evidence type="ECO:0000313" key="9">
    <source>
        <dbReference type="Proteomes" id="UP000796880"/>
    </source>
</evidence>
<dbReference type="Gene3D" id="3.30.70.100">
    <property type="match status" value="1"/>
</dbReference>